<reference evidence="1" key="1">
    <citation type="journal article" date="2014" name="Int. J. Syst. Evol. Microbiol.">
        <title>Complete genome sequence of Corynebacterium casei LMG S-19264T (=DSM 44701T), isolated from a smear-ripened cheese.</title>
        <authorList>
            <consortium name="US DOE Joint Genome Institute (JGI-PGF)"/>
            <person name="Walter F."/>
            <person name="Albersmeier A."/>
            <person name="Kalinowski J."/>
            <person name="Ruckert C."/>
        </authorList>
    </citation>
    <scope>NUCLEOTIDE SEQUENCE</scope>
    <source>
        <strain evidence="1">NBRC 108769</strain>
    </source>
</reference>
<evidence type="ECO:0000313" key="2">
    <source>
        <dbReference type="Proteomes" id="UP001156666"/>
    </source>
</evidence>
<dbReference type="SUPFAM" id="SSF55729">
    <property type="entry name" value="Acyl-CoA N-acyltransferases (Nat)"/>
    <property type="match status" value="1"/>
</dbReference>
<gene>
    <name evidence="1" type="ORF">GCM10007940_29960</name>
</gene>
<proteinExistence type="predicted"/>
<organism evidence="1 2">
    <name type="scientific">Portibacter lacus</name>
    <dbReference type="NCBI Taxonomy" id="1099794"/>
    <lineage>
        <taxon>Bacteria</taxon>
        <taxon>Pseudomonadati</taxon>
        <taxon>Bacteroidota</taxon>
        <taxon>Saprospiria</taxon>
        <taxon>Saprospirales</taxon>
        <taxon>Haliscomenobacteraceae</taxon>
        <taxon>Portibacter</taxon>
    </lineage>
</organism>
<evidence type="ECO:0000313" key="1">
    <source>
        <dbReference type="EMBL" id="GLR18380.1"/>
    </source>
</evidence>
<keyword evidence="2" id="KW-1185">Reference proteome</keyword>
<dbReference type="InterPro" id="IPR016181">
    <property type="entry name" value="Acyl_CoA_acyltransferase"/>
</dbReference>
<sequence length="396" mass="46773">MHEKIIVDDEISFVEYAHIDEIIAEWNLITKDLSVFYSPDFLRSVENAPPSGLENRYLLIYKNDVHIGVVNCQLTSFNARESIKFKDQPGFVNRSGNAIKRGVSSLIKFEGLVCGSVLLTGMYAYHFVDINDHKEQFLRAEQIVEKYRLHLNEHGKNIKVIFLKDYYADKQLEKHNISVKETRYKEFSVQPNMILHLKPEWKCYEDYLAAFQSKYRVRAKRARKKMEGIECVELDYAGIIKHNAEIFKLYHNIVDNINFNLFLLDEHYFAELKKNLKNKFRLFAYFKNEKMVAFYTCIDNLTEMNAHFLGYDPDENREHQLYLNSLYDMVALSVEYNFETINYSRTAMEIKSSMGAEPYDMYCYLTHQNFFINEIVAKIVGALNPTEEWVQRKPFK</sequence>
<dbReference type="EMBL" id="BSOH01000020">
    <property type="protein sequence ID" value="GLR18380.1"/>
    <property type="molecule type" value="Genomic_DNA"/>
</dbReference>
<evidence type="ECO:0008006" key="3">
    <source>
        <dbReference type="Google" id="ProtNLM"/>
    </source>
</evidence>
<name>A0AA37SUQ4_9BACT</name>
<reference evidence="1" key="2">
    <citation type="submission" date="2023-01" db="EMBL/GenBank/DDBJ databases">
        <title>Draft genome sequence of Portibacter lacus strain NBRC 108769.</title>
        <authorList>
            <person name="Sun Q."/>
            <person name="Mori K."/>
        </authorList>
    </citation>
    <scope>NUCLEOTIDE SEQUENCE</scope>
    <source>
        <strain evidence="1">NBRC 108769</strain>
    </source>
</reference>
<comment type="caution">
    <text evidence="1">The sequence shown here is derived from an EMBL/GenBank/DDBJ whole genome shotgun (WGS) entry which is preliminary data.</text>
</comment>
<dbReference type="Gene3D" id="3.40.630.30">
    <property type="match status" value="1"/>
</dbReference>
<accession>A0AA37SUQ4</accession>
<dbReference type="Proteomes" id="UP001156666">
    <property type="component" value="Unassembled WGS sequence"/>
</dbReference>
<dbReference type="AlphaFoldDB" id="A0AA37SUQ4"/>
<protein>
    <recommendedName>
        <fullName evidence="3">GNAT family N-acetyltransferase</fullName>
    </recommendedName>
</protein>
<dbReference type="RefSeq" id="WP_235293745.1">
    <property type="nucleotide sequence ID" value="NZ_BSOH01000020.1"/>
</dbReference>